<evidence type="ECO:0000256" key="4">
    <source>
        <dbReference type="PROSITE-ProRule" id="PRU00473"/>
    </source>
</evidence>
<dbReference type="SUPFAM" id="SSF49464">
    <property type="entry name" value="Carboxypeptidase regulatory domain-like"/>
    <property type="match status" value="1"/>
</dbReference>
<comment type="subcellular location">
    <subcellularLocation>
        <location evidence="1">Cell outer membrane</location>
    </subcellularLocation>
</comment>
<protein>
    <recommendedName>
        <fullName evidence="6">OmpA-like domain-containing protein</fullName>
    </recommendedName>
</protein>
<dbReference type="Gene3D" id="3.30.1330.60">
    <property type="entry name" value="OmpA-like domain"/>
    <property type="match status" value="1"/>
</dbReference>
<dbReference type="InterPro" id="IPR050330">
    <property type="entry name" value="Bact_OuterMem_StrucFunc"/>
</dbReference>
<keyword evidence="2 4" id="KW-0472">Membrane</keyword>
<dbReference type="Proteomes" id="UP000609064">
    <property type="component" value="Unassembled WGS sequence"/>
</dbReference>
<dbReference type="Pfam" id="PF13620">
    <property type="entry name" value="CarboxypepD_reg"/>
    <property type="match status" value="1"/>
</dbReference>
<feature type="region of interest" description="Disordered" evidence="5">
    <location>
        <begin position="276"/>
        <end position="298"/>
    </location>
</feature>
<proteinExistence type="predicted"/>
<dbReference type="CDD" id="cd07185">
    <property type="entry name" value="OmpA_C-like"/>
    <property type="match status" value="1"/>
</dbReference>
<evidence type="ECO:0000313" key="8">
    <source>
        <dbReference type="Proteomes" id="UP000609064"/>
    </source>
</evidence>
<evidence type="ECO:0000256" key="2">
    <source>
        <dbReference type="ARBA" id="ARBA00023136"/>
    </source>
</evidence>
<reference evidence="7" key="2">
    <citation type="submission" date="2020-09" db="EMBL/GenBank/DDBJ databases">
        <authorList>
            <person name="Sun Q."/>
            <person name="Zhou Y."/>
        </authorList>
    </citation>
    <scope>NUCLEOTIDE SEQUENCE</scope>
    <source>
        <strain evidence="7">CGMCC 1.15958</strain>
    </source>
</reference>
<dbReference type="Gene3D" id="2.60.40.1120">
    <property type="entry name" value="Carboxypeptidase-like, regulatory domain"/>
    <property type="match status" value="1"/>
</dbReference>
<dbReference type="InterPro" id="IPR036737">
    <property type="entry name" value="OmpA-like_sf"/>
</dbReference>
<dbReference type="RefSeq" id="WP_188766360.1">
    <property type="nucleotide sequence ID" value="NZ_BMKK01000004.1"/>
</dbReference>
<comment type="caution">
    <text evidence="7">The sequence shown here is derived from an EMBL/GenBank/DDBJ whole genome shotgun (WGS) entry which is preliminary data.</text>
</comment>
<keyword evidence="3" id="KW-0998">Cell outer membrane</keyword>
<keyword evidence="8" id="KW-1185">Reference proteome</keyword>
<evidence type="ECO:0000256" key="3">
    <source>
        <dbReference type="ARBA" id="ARBA00023237"/>
    </source>
</evidence>
<dbReference type="Pfam" id="PF00691">
    <property type="entry name" value="OmpA"/>
    <property type="match status" value="1"/>
</dbReference>
<evidence type="ECO:0000256" key="1">
    <source>
        <dbReference type="ARBA" id="ARBA00004442"/>
    </source>
</evidence>
<dbReference type="InterPro" id="IPR008969">
    <property type="entry name" value="CarboxyPept-like_regulatory"/>
</dbReference>
<organism evidence="7 8">
    <name type="scientific">Emticicia aquatilis</name>
    <dbReference type="NCBI Taxonomy" id="1537369"/>
    <lineage>
        <taxon>Bacteria</taxon>
        <taxon>Pseudomonadati</taxon>
        <taxon>Bacteroidota</taxon>
        <taxon>Cytophagia</taxon>
        <taxon>Cytophagales</taxon>
        <taxon>Leadbetterellaceae</taxon>
        <taxon>Emticicia</taxon>
    </lineage>
</organism>
<dbReference type="GO" id="GO:0009279">
    <property type="term" value="C:cell outer membrane"/>
    <property type="evidence" value="ECO:0007669"/>
    <property type="project" value="UniProtKB-SubCell"/>
</dbReference>
<evidence type="ECO:0000313" key="7">
    <source>
        <dbReference type="EMBL" id="GGD59507.1"/>
    </source>
</evidence>
<gene>
    <name evidence="7" type="ORF">GCM10011514_24370</name>
</gene>
<dbReference type="PROSITE" id="PS51123">
    <property type="entry name" value="OMPA_2"/>
    <property type="match status" value="1"/>
</dbReference>
<reference evidence="7" key="1">
    <citation type="journal article" date="2014" name="Int. J. Syst. Evol. Microbiol.">
        <title>Complete genome sequence of Corynebacterium casei LMG S-19264T (=DSM 44701T), isolated from a smear-ripened cheese.</title>
        <authorList>
            <consortium name="US DOE Joint Genome Institute (JGI-PGF)"/>
            <person name="Walter F."/>
            <person name="Albersmeier A."/>
            <person name="Kalinowski J."/>
            <person name="Ruckert C."/>
        </authorList>
    </citation>
    <scope>NUCLEOTIDE SEQUENCE</scope>
    <source>
        <strain evidence="7">CGMCC 1.15958</strain>
    </source>
</reference>
<evidence type="ECO:0000256" key="5">
    <source>
        <dbReference type="SAM" id="MobiDB-lite"/>
    </source>
</evidence>
<dbReference type="SUPFAM" id="SSF103088">
    <property type="entry name" value="OmpA-like"/>
    <property type="match status" value="1"/>
</dbReference>
<dbReference type="EMBL" id="BMKK01000004">
    <property type="protein sequence ID" value="GGD59507.1"/>
    <property type="molecule type" value="Genomic_DNA"/>
</dbReference>
<evidence type="ECO:0000259" key="6">
    <source>
        <dbReference type="PROSITE" id="PS51123"/>
    </source>
</evidence>
<accession>A0A916YTK3</accession>
<name>A0A916YTK3_9BACT</name>
<dbReference type="PRINTS" id="PR01021">
    <property type="entry name" value="OMPADOMAIN"/>
</dbReference>
<sequence length="418" mass="48038">MKNLLITIFTLSFLNGFGQLITKMPEIDDQTSYETDITKVEIRGGYTIVSFSYQVSQRKSNSYQFQFPFPNQNQQGSNYTISFNPKSYLNGNGKRFKYIKCTGIPELPEEKQVFPGEKYRFTVYFEKLDAGIETFNLIEGKNRPEERHQYWNFYGVHINNPLTPPPAVTKKSEEPEKEEEILVTIKGKLIDAKTNKPIAGKVLYRFDYDIQKADSVKTSATGEYSFKIKPEAYTFVASAKGYENAQESMDLSKIGKSQQFSQNIYLNPVEKVVKKPEPVKEETPKPEPKVEVAKEETKESSPVKIEENKFRLDKVFFEIGESKLLPDSYEQLDGLLKMLKEDPKMTIVVEGHTDNVGDPTQNKRLSLERAYNVREYLISKGIAGFRIQFKGYGDTKPIADNNTEEGRKMNRRVEFVIL</sequence>
<dbReference type="InterPro" id="IPR006665">
    <property type="entry name" value="OmpA-like"/>
</dbReference>
<dbReference type="InterPro" id="IPR006664">
    <property type="entry name" value="OMP_bac"/>
</dbReference>
<feature type="domain" description="OmpA-like" evidence="6">
    <location>
        <begin position="304"/>
        <end position="418"/>
    </location>
</feature>
<dbReference type="PANTHER" id="PTHR30329">
    <property type="entry name" value="STATOR ELEMENT OF FLAGELLAR MOTOR COMPLEX"/>
    <property type="match status" value="1"/>
</dbReference>
<dbReference type="PANTHER" id="PTHR30329:SF21">
    <property type="entry name" value="LIPOPROTEIN YIAD-RELATED"/>
    <property type="match status" value="1"/>
</dbReference>
<dbReference type="AlphaFoldDB" id="A0A916YTK3"/>